<accession>A0A921F085</accession>
<dbReference type="PANTHER" id="PTHR43014">
    <property type="entry name" value="MERCURIC REDUCTASE"/>
    <property type="match status" value="1"/>
</dbReference>
<dbReference type="InterPro" id="IPR001100">
    <property type="entry name" value="Pyr_nuc-diS_OxRdtase"/>
</dbReference>
<feature type="binding site" evidence="4">
    <location>
        <begin position="171"/>
        <end position="178"/>
    </location>
    <ligand>
        <name>NAD(+)</name>
        <dbReference type="ChEBI" id="CHEBI:57540"/>
    </ligand>
</feature>
<dbReference type="GO" id="GO:0016491">
    <property type="term" value="F:oxidoreductase activity"/>
    <property type="evidence" value="ECO:0007669"/>
    <property type="project" value="InterPro"/>
</dbReference>
<dbReference type="InterPro" id="IPR023753">
    <property type="entry name" value="FAD/NAD-binding_dom"/>
</dbReference>
<dbReference type="PRINTS" id="PR00411">
    <property type="entry name" value="PNDRDTASEI"/>
</dbReference>
<evidence type="ECO:0000259" key="7">
    <source>
        <dbReference type="Pfam" id="PF07992"/>
    </source>
</evidence>
<feature type="binding site" evidence="4">
    <location>
        <position position="298"/>
    </location>
    <ligand>
        <name>FAD</name>
        <dbReference type="ChEBI" id="CHEBI:57692"/>
    </ligand>
</feature>
<protein>
    <submittedName>
        <fullName evidence="8">NAD(P)/FAD-dependent oxidoreductase</fullName>
    </submittedName>
</protein>
<reference evidence="8" key="2">
    <citation type="submission" date="2021-09" db="EMBL/GenBank/DDBJ databases">
        <authorList>
            <person name="Gilroy R."/>
        </authorList>
    </citation>
    <scope>NUCLEOTIDE SEQUENCE</scope>
    <source>
        <strain evidence="8">CHK173-2145</strain>
    </source>
</reference>
<evidence type="ECO:0000256" key="4">
    <source>
        <dbReference type="PIRSR" id="PIRSR000350-3"/>
    </source>
</evidence>
<comment type="similarity">
    <text evidence="1">Belongs to the class-I pyridine nucleotide-disulfide oxidoreductase family.</text>
</comment>
<dbReference type="SUPFAM" id="SSF51905">
    <property type="entry name" value="FAD/NAD(P)-binding domain"/>
    <property type="match status" value="1"/>
</dbReference>
<dbReference type="AlphaFoldDB" id="A0A921F085"/>
<feature type="binding site" evidence="4">
    <location>
        <position position="258"/>
    </location>
    <ligand>
        <name>NAD(+)</name>
        <dbReference type="ChEBI" id="CHEBI:57540"/>
    </ligand>
</feature>
<dbReference type="PRINTS" id="PR00368">
    <property type="entry name" value="FADPNR"/>
</dbReference>
<feature type="disulfide bond" description="Redox-active" evidence="5">
    <location>
        <begin position="41"/>
        <end position="46"/>
    </location>
</feature>
<evidence type="ECO:0000313" key="8">
    <source>
        <dbReference type="EMBL" id="HJE87382.1"/>
    </source>
</evidence>
<dbReference type="PIRSF" id="PIRSF000350">
    <property type="entry name" value="Mercury_reductase_MerA"/>
    <property type="match status" value="1"/>
</dbReference>
<keyword evidence="4" id="KW-0547">Nucleotide-binding</keyword>
<reference evidence="8" key="1">
    <citation type="journal article" date="2021" name="PeerJ">
        <title>Extensive microbial diversity within the chicken gut microbiome revealed by metagenomics and culture.</title>
        <authorList>
            <person name="Gilroy R."/>
            <person name="Ravi A."/>
            <person name="Getino M."/>
            <person name="Pursley I."/>
            <person name="Horton D.L."/>
            <person name="Alikhan N.F."/>
            <person name="Baker D."/>
            <person name="Gharbi K."/>
            <person name="Hall N."/>
            <person name="Watson M."/>
            <person name="Adriaenssens E.M."/>
            <person name="Foster-Nyarko E."/>
            <person name="Jarju S."/>
            <person name="Secka A."/>
            <person name="Antonio M."/>
            <person name="Oren A."/>
            <person name="Chaudhuri R.R."/>
            <person name="La Ragione R."/>
            <person name="Hildebrand F."/>
            <person name="Pallen M.J."/>
        </authorList>
    </citation>
    <scope>NUCLEOTIDE SEQUENCE</scope>
    <source>
        <strain evidence="8">CHK173-2145</strain>
    </source>
</reference>
<dbReference type="Proteomes" id="UP000721920">
    <property type="component" value="Unassembled WGS sequence"/>
</dbReference>
<dbReference type="Pfam" id="PF02852">
    <property type="entry name" value="Pyr_redox_dim"/>
    <property type="match status" value="1"/>
</dbReference>
<dbReference type="GO" id="GO:0000166">
    <property type="term" value="F:nucleotide binding"/>
    <property type="evidence" value="ECO:0007669"/>
    <property type="project" value="UniProtKB-KW"/>
</dbReference>
<dbReference type="Gene3D" id="3.30.390.30">
    <property type="match status" value="1"/>
</dbReference>
<dbReference type="Pfam" id="PF07992">
    <property type="entry name" value="Pyr_redox_2"/>
    <property type="match status" value="1"/>
</dbReference>
<keyword evidence="4" id="KW-0520">NAD</keyword>
<dbReference type="PANTHER" id="PTHR43014:SF5">
    <property type="entry name" value="GLUTATHIONE REDUCTASE (NADPH)"/>
    <property type="match status" value="1"/>
</dbReference>
<organism evidence="8 9">
    <name type="scientific">Levilactobacillus hammesii</name>
    <dbReference type="NCBI Taxonomy" id="267633"/>
    <lineage>
        <taxon>Bacteria</taxon>
        <taxon>Bacillati</taxon>
        <taxon>Bacillota</taxon>
        <taxon>Bacilli</taxon>
        <taxon>Lactobacillales</taxon>
        <taxon>Lactobacillaceae</taxon>
        <taxon>Levilactobacillus</taxon>
    </lineage>
</organism>
<dbReference type="InterPro" id="IPR016156">
    <property type="entry name" value="FAD/NAD-linked_Rdtase_dimer_sf"/>
</dbReference>
<evidence type="ECO:0000256" key="1">
    <source>
        <dbReference type="ARBA" id="ARBA00007532"/>
    </source>
</evidence>
<sequence length="460" mass="49211">MIQYDVAFIGSGHATWHAAVALRQAGKSVVLIEKDLVAGTCTNYGCDAKILLDGPSELIAQLKQYRGVGVDQTPAFNWEDFMAYKHQVIDALPTKMTALFDQLGIDIIHGTGILMGNHMIQVGKQKILADNIVLGTGQHATKPEIPGKEFLHDSREFLNLEHLPADMTIIGAGVIALEFAALVLQLGTHVTILAHGSRAAKGFAPRYVTKLLVQLQAAGADIRFNEPVTSVVSTDAGYDVTTESGLVVSTDYVLAATGRQPNINLLGLENAGIHSSKRGIVVDDHLRANGDNIYASGDVLDKSVAKLTPTATFESNYIAGQILGETAPISYPAIPSVLFSLPRIARVGLSAAEAAGNTDYHIVHLPYGKLFNFEYKNENDAEMTVVLDATNHLVGADIYGMDAPDLVNVLVLVIDQRLTAAELSKMIFAFPTPVQGIIDALLPALTPATPDSAVKMRLDA</sequence>
<comment type="cofactor">
    <cofactor evidence="4">
        <name>FAD</name>
        <dbReference type="ChEBI" id="CHEBI:57692"/>
    </cofactor>
    <text evidence="4">Binds 1 FAD per subunit.</text>
</comment>
<dbReference type="SUPFAM" id="SSF55424">
    <property type="entry name" value="FAD/NAD-linked reductases, dimerisation (C-terminal) domain"/>
    <property type="match status" value="1"/>
</dbReference>
<dbReference type="EMBL" id="DYXN01000107">
    <property type="protein sequence ID" value="HJE87382.1"/>
    <property type="molecule type" value="Genomic_DNA"/>
</dbReference>
<name>A0A921F085_9LACO</name>
<dbReference type="InterPro" id="IPR036188">
    <property type="entry name" value="FAD/NAD-bd_sf"/>
</dbReference>
<comment type="caution">
    <text evidence="8">The sequence shown here is derived from an EMBL/GenBank/DDBJ whole genome shotgun (WGS) entry which is preliminary data.</text>
</comment>
<evidence type="ECO:0000256" key="2">
    <source>
        <dbReference type="ARBA" id="ARBA00022630"/>
    </source>
</evidence>
<dbReference type="Gene3D" id="3.50.50.60">
    <property type="entry name" value="FAD/NAD(P)-binding domain"/>
    <property type="match status" value="2"/>
</dbReference>
<dbReference type="InterPro" id="IPR004099">
    <property type="entry name" value="Pyr_nucl-diS_OxRdtase_dimer"/>
</dbReference>
<feature type="domain" description="Pyridine nucleotide-disulphide oxidoreductase dimerisation" evidence="6">
    <location>
        <begin position="334"/>
        <end position="432"/>
    </location>
</feature>
<evidence type="ECO:0000313" key="9">
    <source>
        <dbReference type="Proteomes" id="UP000721920"/>
    </source>
</evidence>
<feature type="domain" description="FAD/NAD(P)-binding" evidence="7">
    <location>
        <begin position="4"/>
        <end position="312"/>
    </location>
</feature>
<evidence type="ECO:0000256" key="3">
    <source>
        <dbReference type="ARBA" id="ARBA00022827"/>
    </source>
</evidence>
<evidence type="ECO:0000259" key="6">
    <source>
        <dbReference type="Pfam" id="PF02852"/>
    </source>
</evidence>
<keyword evidence="3 4" id="KW-0274">FAD</keyword>
<proteinExistence type="inferred from homology"/>
<gene>
    <name evidence="8" type="ORF">K8U88_07315</name>
</gene>
<feature type="binding site" evidence="4">
    <location>
        <position position="112"/>
    </location>
    <ligand>
        <name>FAD</name>
        <dbReference type="ChEBI" id="CHEBI:57692"/>
    </ligand>
</feature>
<evidence type="ECO:0000256" key="5">
    <source>
        <dbReference type="PIRSR" id="PIRSR000350-4"/>
    </source>
</evidence>
<keyword evidence="2" id="KW-0285">Flavoprotein</keyword>